<feature type="domain" description="Resuscitation-promoting factor core lysozyme-like" evidence="4">
    <location>
        <begin position="25"/>
        <end position="97"/>
    </location>
</feature>
<protein>
    <recommendedName>
        <fullName evidence="4">Resuscitation-promoting factor core lysozyme-like domain-containing protein</fullName>
    </recommendedName>
</protein>
<dbReference type="CDD" id="cd13925">
    <property type="entry name" value="RPF"/>
    <property type="match status" value="1"/>
</dbReference>
<gene>
    <name evidence="5" type="ORF">MSEN_17900</name>
</gene>
<feature type="signal peptide" evidence="3">
    <location>
        <begin position="1"/>
        <end position="25"/>
    </location>
</feature>
<dbReference type="Pfam" id="PF06737">
    <property type="entry name" value="Transglycosylas"/>
    <property type="match status" value="1"/>
</dbReference>
<dbReference type="AlphaFoldDB" id="A0A7I9XKK0"/>
<evidence type="ECO:0000256" key="3">
    <source>
        <dbReference type="SAM" id="SignalP"/>
    </source>
</evidence>
<keyword evidence="6" id="KW-1185">Reference proteome</keyword>
<evidence type="ECO:0000256" key="2">
    <source>
        <dbReference type="ARBA" id="ARBA00022801"/>
    </source>
</evidence>
<keyword evidence="3" id="KW-0732">Signal</keyword>
<comment type="similarity">
    <text evidence="1">Belongs to the transglycosylase family. Rpf subfamily.</text>
</comment>
<evidence type="ECO:0000259" key="4">
    <source>
        <dbReference type="Pfam" id="PF06737"/>
    </source>
</evidence>
<dbReference type="OrthoDB" id="1404170at2"/>
<dbReference type="InterPro" id="IPR023346">
    <property type="entry name" value="Lysozyme-like_dom_sf"/>
</dbReference>
<dbReference type="RefSeq" id="WP_085083603.1">
    <property type="nucleotide sequence ID" value="NZ_BLKV01000001.1"/>
</dbReference>
<evidence type="ECO:0000313" key="6">
    <source>
        <dbReference type="Proteomes" id="UP000465263"/>
    </source>
</evidence>
<dbReference type="GO" id="GO:0016787">
    <property type="term" value="F:hydrolase activity"/>
    <property type="evidence" value="ECO:0007669"/>
    <property type="project" value="UniProtKB-KW"/>
</dbReference>
<dbReference type="EMBL" id="BLKV01000001">
    <property type="protein sequence ID" value="GFG70070.1"/>
    <property type="molecule type" value="Genomic_DNA"/>
</dbReference>
<dbReference type="SUPFAM" id="SSF53955">
    <property type="entry name" value="Lysozyme-like"/>
    <property type="match status" value="1"/>
</dbReference>
<feature type="chain" id="PRO_5029514280" description="Resuscitation-promoting factor core lysozyme-like domain-containing protein" evidence="3">
    <location>
        <begin position="26"/>
        <end position="135"/>
    </location>
</feature>
<proteinExistence type="inferred from homology"/>
<accession>A0A7I9XKK0</accession>
<comment type="caution">
    <text evidence="5">The sequence shown here is derived from an EMBL/GenBank/DDBJ whole genome shotgun (WGS) entry which is preliminary data.</text>
</comment>
<dbReference type="Gene3D" id="1.10.530.10">
    <property type="match status" value="1"/>
</dbReference>
<sequence>MRKLTALTAGALLIGAADLTAAAHADPIDWAAIANCASGGDWAADSGVGGYGGLQISAAAWDANGGVGLPSQASPQQQIAVAKRIMASEGPGAWPACASRGAAATSGAGAAPVGSLTHYLSALAADTGGPAAPAD</sequence>
<evidence type="ECO:0000313" key="5">
    <source>
        <dbReference type="EMBL" id="GFG70070.1"/>
    </source>
</evidence>
<keyword evidence="2" id="KW-0378">Hydrolase</keyword>
<name>A0A7I9XKK0_9MYCO</name>
<reference evidence="5 6" key="1">
    <citation type="journal article" date="2019" name="Emerg. Microbes Infect.">
        <title>Comprehensive subspecies identification of 175 nontuberculous mycobacteria species based on 7547 genomic profiles.</title>
        <authorList>
            <person name="Matsumoto Y."/>
            <person name="Kinjo T."/>
            <person name="Motooka D."/>
            <person name="Nabeya D."/>
            <person name="Jung N."/>
            <person name="Uechi K."/>
            <person name="Horii T."/>
            <person name="Iida T."/>
            <person name="Fujita J."/>
            <person name="Nakamura S."/>
        </authorList>
    </citation>
    <scope>NUCLEOTIDE SEQUENCE [LARGE SCALE GENOMIC DNA]</scope>
    <source>
        <strain evidence="5 6">JCM 16017</strain>
    </source>
</reference>
<dbReference type="Proteomes" id="UP000465263">
    <property type="component" value="Unassembled WGS sequence"/>
</dbReference>
<organism evidence="5 6">
    <name type="scientific">Mycolicibacter senuensis</name>
    <dbReference type="NCBI Taxonomy" id="386913"/>
    <lineage>
        <taxon>Bacteria</taxon>
        <taxon>Bacillati</taxon>
        <taxon>Actinomycetota</taxon>
        <taxon>Actinomycetes</taxon>
        <taxon>Mycobacteriales</taxon>
        <taxon>Mycobacteriaceae</taxon>
        <taxon>Mycolicibacter</taxon>
    </lineage>
</organism>
<dbReference type="InterPro" id="IPR010618">
    <property type="entry name" value="RPF"/>
</dbReference>
<evidence type="ECO:0000256" key="1">
    <source>
        <dbReference type="ARBA" id="ARBA00010830"/>
    </source>
</evidence>